<evidence type="ECO:0000256" key="1">
    <source>
        <dbReference type="SAM" id="MobiDB-lite"/>
    </source>
</evidence>
<sequence length="132" mass="13824">MIRNSKKKRRGRLAESPLLCSVDYGGTLAPGPSPPFPTTFAPFPPPQLIASPLPPAIPGQVPPQFGVGPFPQLYVLSYPSPPVSPTGYYGPAPTSHIAIVPPEWGVDYLGPPPQVASNTQPLNQPGVHSAVA</sequence>
<organism evidence="2 3">
    <name type="scientific">Polyplax serrata</name>
    <name type="common">Common mouse louse</name>
    <dbReference type="NCBI Taxonomy" id="468196"/>
    <lineage>
        <taxon>Eukaryota</taxon>
        <taxon>Metazoa</taxon>
        <taxon>Ecdysozoa</taxon>
        <taxon>Arthropoda</taxon>
        <taxon>Hexapoda</taxon>
        <taxon>Insecta</taxon>
        <taxon>Pterygota</taxon>
        <taxon>Neoptera</taxon>
        <taxon>Paraneoptera</taxon>
        <taxon>Psocodea</taxon>
        <taxon>Troctomorpha</taxon>
        <taxon>Phthiraptera</taxon>
        <taxon>Anoplura</taxon>
        <taxon>Polyplacidae</taxon>
        <taxon>Polyplax</taxon>
    </lineage>
</organism>
<name>A0AAN8P5W6_POLSC</name>
<comment type="caution">
    <text evidence="2">The sequence shown here is derived from an EMBL/GenBank/DDBJ whole genome shotgun (WGS) entry which is preliminary data.</text>
</comment>
<gene>
    <name evidence="2" type="ORF">RUM43_012646</name>
</gene>
<evidence type="ECO:0000313" key="2">
    <source>
        <dbReference type="EMBL" id="KAK6632903.1"/>
    </source>
</evidence>
<dbReference type="AlphaFoldDB" id="A0AAN8P5W6"/>
<proteinExistence type="predicted"/>
<reference evidence="2 3" key="1">
    <citation type="submission" date="2023-10" db="EMBL/GenBank/DDBJ databases">
        <title>Genomes of two closely related lineages of the louse Polyplax serrata with different host specificities.</title>
        <authorList>
            <person name="Martinu J."/>
            <person name="Tarabai H."/>
            <person name="Stefka J."/>
            <person name="Hypsa V."/>
        </authorList>
    </citation>
    <scope>NUCLEOTIDE SEQUENCE [LARGE SCALE GENOMIC DNA]</scope>
    <source>
        <strain evidence="2">HR10_N</strain>
    </source>
</reference>
<accession>A0AAN8P5W6</accession>
<evidence type="ECO:0000313" key="3">
    <source>
        <dbReference type="Proteomes" id="UP001372834"/>
    </source>
</evidence>
<dbReference type="EMBL" id="JAWJWE010000006">
    <property type="protein sequence ID" value="KAK6632903.1"/>
    <property type="molecule type" value="Genomic_DNA"/>
</dbReference>
<protein>
    <submittedName>
        <fullName evidence="2">Uncharacterized protein</fullName>
    </submittedName>
</protein>
<feature type="region of interest" description="Disordered" evidence="1">
    <location>
        <begin position="110"/>
        <end position="132"/>
    </location>
</feature>
<dbReference type="Proteomes" id="UP001372834">
    <property type="component" value="Unassembled WGS sequence"/>
</dbReference>